<feature type="transmembrane region" description="Helical" evidence="1">
    <location>
        <begin position="72"/>
        <end position="92"/>
    </location>
</feature>
<dbReference type="Gene3D" id="1.10.1760.20">
    <property type="match status" value="1"/>
</dbReference>
<dbReference type="EMBL" id="MGKP01000013">
    <property type="protein sequence ID" value="OGN28691.1"/>
    <property type="molecule type" value="Genomic_DNA"/>
</dbReference>
<gene>
    <name evidence="2" type="ORF">A3A33_01960</name>
</gene>
<dbReference type="Proteomes" id="UP000179047">
    <property type="component" value="Unassembled WGS sequence"/>
</dbReference>
<reference evidence="2 3" key="1">
    <citation type="journal article" date="2016" name="Nat. Commun.">
        <title>Thousands of microbial genomes shed light on interconnected biogeochemical processes in an aquifer system.</title>
        <authorList>
            <person name="Anantharaman K."/>
            <person name="Brown C.T."/>
            <person name="Hug L.A."/>
            <person name="Sharon I."/>
            <person name="Castelle C.J."/>
            <person name="Probst A.J."/>
            <person name="Thomas B.C."/>
            <person name="Singh A."/>
            <person name="Wilkins M.J."/>
            <person name="Karaoz U."/>
            <person name="Brodie E.L."/>
            <person name="Williams K.H."/>
            <person name="Hubbard S.S."/>
            <person name="Banfield J.F."/>
        </authorList>
    </citation>
    <scope>NUCLEOTIDE SEQUENCE [LARGE SCALE GENOMIC DNA]</scope>
</reference>
<organism evidence="2 3">
    <name type="scientific">Candidatus Yanofskybacteria bacterium RIFCSPLOWO2_01_FULL_49_25</name>
    <dbReference type="NCBI Taxonomy" id="1802701"/>
    <lineage>
        <taxon>Bacteria</taxon>
        <taxon>Candidatus Yanofskyibacteriota</taxon>
    </lineage>
</organism>
<dbReference type="AlphaFoldDB" id="A0A1F8GTS1"/>
<proteinExistence type="predicted"/>
<keyword evidence="1" id="KW-0812">Transmembrane</keyword>
<evidence type="ECO:0000313" key="3">
    <source>
        <dbReference type="Proteomes" id="UP000179047"/>
    </source>
</evidence>
<evidence type="ECO:0000313" key="2">
    <source>
        <dbReference type="EMBL" id="OGN28691.1"/>
    </source>
</evidence>
<sequence length="185" mass="20934">MNKVGYKTSGVKYVVGWLVVFGLRLLPWRPANVEPLMPTLMPFARRYGWLGGFIFAFLSIAIFDAMMGKIGMWTLITAITYGFIGVGAFFFFRNRKGSRVNYVAYAIIGTLVYDALTGLTVGPMLFHQPFMEALVGQIPFTLRHVASSIIFSLLVSPVIDRWIVTNESLETDNLWRRFFLQTSKA</sequence>
<name>A0A1F8GTS1_9BACT</name>
<evidence type="ECO:0000256" key="1">
    <source>
        <dbReference type="SAM" id="Phobius"/>
    </source>
</evidence>
<accession>A0A1F8GTS1</accession>
<feature type="transmembrane region" description="Helical" evidence="1">
    <location>
        <begin position="104"/>
        <end position="126"/>
    </location>
</feature>
<keyword evidence="1" id="KW-0472">Membrane</keyword>
<evidence type="ECO:0008006" key="4">
    <source>
        <dbReference type="Google" id="ProtNLM"/>
    </source>
</evidence>
<comment type="caution">
    <text evidence="2">The sequence shown here is derived from an EMBL/GenBank/DDBJ whole genome shotgun (WGS) entry which is preliminary data.</text>
</comment>
<keyword evidence="1" id="KW-1133">Transmembrane helix</keyword>
<protein>
    <recommendedName>
        <fullName evidence="4">Rod shape-determining protein MreD</fullName>
    </recommendedName>
</protein>
<feature type="transmembrane region" description="Helical" evidence="1">
    <location>
        <begin position="47"/>
        <end position="66"/>
    </location>
</feature>